<accession>A0A1T1HAS0</accession>
<evidence type="ECO:0000313" key="2">
    <source>
        <dbReference type="EMBL" id="OOV86923.1"/>
    </source>
</evidence>
<keyword evidence="1" id="KW-0175">Coiled coil</keyword>
<sequence>MTKQSKNTRRKSRPEPLFKIEDDHFFVQVPVSEVYEKLNVHPKTVYRWQKGTQRPDKNTALLMRILFLGHLPFEGFSDRFRIVDSGEKTYHRKPIYHLQPVGGGRPIRPTSLQAFYDVNQLLEMKLARLEHQLAVVTAERDHLANDVTDLKSEIERLENLILQGKGECCPVNQGVI</sequence>
<reference evidence="2" key="1">
    <citation type="submission" date="2017-02" db="EMBL/GenBank/DDBJ databases">
        <title>Draft Genome Sequence of the Salt Water Bacterium Oceanospirillum linum ATCC 11336.</title>
        <authorList>
            <person name="Trachtenberg A.M."/>
            <person name="Carney J.G."/>
            <person name="Linnane J.D."/>
            <person name="Rheaume B.A."/>
            <person name="Pitts N.L."/>
            <person name="Mykles D.L."/>
            <person name="Maclea K.S."/>
        </authorList>
    </citation>
    <scope>NUCLEOTIDE SEQUENCE [LARGE SCALE GENOMIC DNA]</scope>
    <source>
        <strain evidence="2">ATCC 11336</strain>
    </source>
</reference>
<proteinExistence type="predicted"/>
<dbReference type="AlphaFoldDB" id="A0A1T1HAS0"/>
<protein>
    <submittedName>
        <fullName evidence="2">Uncharacterized protein</fullName>
    </submittedName>
</protein>
<organism evidence="2 3">
    <name type="scientific">Oceanospirillum linum</name>
    <dbReference type="NCBI Taxonomy" id="966"/>
    <lineage>
        <taxon>Bacteria</taxon>
        <taxon>Pseudomonadati</taxon>
        <taxon>Pseudomonadota</taxon>
        <taxon>Gammaproteobacteria</taxon>
        <taxon>Oceanospirillales</taxon>
        <taxon>Oceanospirillaceae</taxon>
        <taxon>Oceanospirillum</taxon>
    </lineage>
</organism>
<dbReference type="EMBL" id="MTSD02000004">
    <property type="protein sequence ID" value="OOV86923.1"/>
    <property type="molecule type" value="Genomic_DNA"/>
</dbReference>
<dbReference type="RefSeq" id="WP_078319977.1">
    <property type="nucleotide sequence ID" value="NZ_FXTS01000005.1"/>
</dbReference>
<dbReference type="Proteomes" id="UP000190064">
    <property type="component" value="Unassembled WGS sequence"/>
</dbReference>
<keyword evidence="3" id="KW-1185">Reference proteome</keyword>
<name>A0A1T1HAS0_OCELI</name>
<feature type="coiled-coil region" evidence="1">
    <location>
        <begin position="119"/>
        <end position="167"/>
    </location>
</feature>
<evidence type="ECO:0000256" key="1">
    <source>
        <dbReference type="SAM" id="Coils"/>
    </source>
</evidence>
<evidence type="ECO:0000313" key="3">
    <source>
        <dbReference type="Proteomes" id="UP000190064"/>
    </source>
</evidence>
<comment type="caution">
    <text evidence="2">The sequence shown here is derived from an EMBL/GenBank/DDBJ whole genome shotgun (WGS) entry which is preliminary data.</text>
</comment>
<gene>
    <name evidence="2" type="ORF">BTA35_0211570</name>
</gene>